<reference evidence="1 2" key="1">
    <citation type="submission" date="2023-09" db="EMBL/GenBank/DDBJ databases">
        <title>Multi-omics analysis of a traditional fermented food reveals byproduct-associated fungal strains for waste-to-food upcycling.</title>
        <authorList>
            <consortium name="Lawrence Berkeley National Laboratory"/>
            <person name="Rekdal V.M."/>
            <person name="Villalobos-Escobedo J.M."/>
            <person name="Rodriguez-Valeron N."/>
            <person name="Garcia M.O."/>
            <person name="Vasquez D.P."/>
            <person name="Damayanti I."/>
            <person name="Sorensen P.M."/>
            <person name="Baidoo E.E."/>
            <person name="De Carvalho A.C."/>
            <person name="Riley R."/>
            <person name="Lipzen A."/>
            <person name="He G."/>
            <person name="Yan M."/>
            <person name="Haridas S."/>
            <person name="Daum C."/>
            <person name="Yoshinaga Y."/>
            <person name="Ng V."/>
            <person name="Grigoriev I.V."/>
            <person name="Munk R."/>
            <person name="Nuraida L."/>
            <person name="Wijaya C.H."/>
            <person name="Morales P.-C."/>
            <person name="Keasling J.D."/>
        </authorList>
    </citation>
    <scope>NUCLEOTIDE SEQUENCE [LARGE SCALE GENOMIC DNA]</scope>
    <source>
        <strain evidence="1 2">FGSC 2613</strain>
    </source>
</reference>
<comment type="caution">
    <text evidence="1">The sequence shown here is derived from an EMBL/GenBank/DDBJ whole genome shotgun (WGS) entry which is preliminary data.</text>
</comment>
<protein>
    <submittedName>
        <fullName evidence="1">Uncharacterized protein</fullName>
    </submittedName>
</protein>
<sequence>METMDSESSLVTCSSIASIYPSRCDDQETEMCWRPFTSTSSWRGLSLTRRRSAVAANGGGLGARNTEVKYVASLEDSLAGLKLMWMDQKWFLPPTFYFTSSPPASYIKAANTSLGVIRVATEFEDVRLWGIGDEKSGVSEARIRAVCNAMKPVATLKEGPGEEDKHRLNGLHGCIPAISNGWHPLGVGHLSKSAKGFMAMLDAEFTCVDGHGMLNRPAG</sequence>
<keyword evidence="2" id="KW-1185">Reference proteome</keyword>
<dbReference type="EMBL" id="JAVLET010000004">
    <property type="protein sequence ID" value="KAL0471145.1"/>
    <property type="molecule type" value="Genomic_DNA"/>
</dbReference>
<dbReference type="Proteomes" id="UP001451303">
    <property type="component" value="Unassembled WGS sequence"/>
</dbReference>
<name>A0ABR3DEN2_NEUIN</name>
<gene>
    <name evidence="1" type="ORF">QR685DRAFT_544676</name>
</gene>
<proteinExistence type="predicted"/>
<evidence type="ECO:0000313" key="1">
    <source>
        <dbReference type="EMBL" id="KAL0471145.1"/>
    </source>
</evidence>
<evidence type="ECO:0000313" key="2">
    <source>
        <dbReference type="Proteomes" id="UP001451303"/>
    </source>
</evidence>
<accession>A0ABR3DEN2</accession>
<organism evidence="1 2">
    <name type="scientific">Neurospora intermedia</name>
    <dbReference type="NCBI Taxonomy" id="5142"/>
    <lineage>
        <taxon>Eukaryota</taxon>
        <taxon>Fungi</taxon>
        <taxon>Dikarya</taxon>
        <taxon>Ascomycota</taxon>
        <taxon>Pezizomycotina</taxon>
        <taxon>Sordariomycetes</taxon>
        <taxon>Sordariomycetidae</taxon>
        <taxon>Sordariales</taxon>
        <taxon>Sordariaceae</taxon>
        <taxon>Neurospora</taxon>
    </lineage>
</organism>